<dbReference type="PANTHER" id="PTHR43272:SF33">
    <property type="entry name" value="AMP-BINDING DOMAIN-CONTAINING PROTEIN-RELATED"/>
    <property type="match status" value="1"/>
</dbReference>
<dbReference type="Proteomes" id="UP000324143">
    <property type="component" value="Unassembled WGS sequence"/>
</dbReference>
<evidence type="ECO:0000259" key="4">
    <source>
        <dbReference type="Pfam" id="PF00501"/>
    </source>
</evidence>
<organism evidence="5 6">
    <name type="scientific">Candidatus Mcinerneyibacterium aminivorans</name>
    <dbReference type="NCBI Taxonomy" id="2703815"/>
    <lineage>
        <taxon>Bacteria</taxon>
        <taxon>Candidatus Macinerneyibacteriota</taxon>
        <taxon>Candidatus Mcinerneyibacteria</taxon>
        <taxon>Candidatus Mcinerneyibacteriales</taxon>
        <taxon>Candidatus Mcinerneyibacteriaceae</taxon>
        <taxon>Candidatus Mcinerneyibacterium</taxon>
    </lineage>
</organism>
<dbReference type="PROSITE" id="PS00455">
    <property type="entry name" value="AMP_BINDING"/>
    <property type="match status" value="1"/>
</dbReference>
<dbReference type="SUPFAM" id="SSF56801">
    <property type="entry name" value="Acetyl-CoA synthetase-like"/>
    <property type="match status" value="1"/>
</dbReference>
<dbReference type="PANTHER" id="PTHR43272">
    <property type="entry name" value="LONG-CHAIN-FATTY-ACID--COA LIGASE"/>
    <property type="match status" value="1"/>
</dbReference>
<reference evidence="5" key="1">
    <citation type="submission" date="2019-08" db="EMBL/GenBank/DDBJ databases">
        <title>Genomic characterization of a novel candidate phylum (ARYD3) from a high temperature, high salinity tertiary oil reservoir in north central Oklahoma, USA.</title>
        <authorList>
            <person name="Youssef N.H."/>
            <person name="Yadav A."/>
            <person name="Elshahed M.S."/>
        </authorList>
    </citation>
    <scope>NUCLEOTIDE SEQUENCE [LARGE SCALE GENOMIC DNA]</scope>
    <source>
        <strain evidence="5">ARYD3</strain>
    </source>
</reference>
<dbReference type="AlphaFoldDB" id="A0A5D0MIL3"/>
<proteinExistence type="predicted"/>
<feature type="domain" description="AMP-dependent synthetase/ligase" evidence="4">
    <location>
        <begin position="26"/>
        <end position="401"/>
    </location>
</feature>
<dbReference type="Pfam" id="PF00501">
    <property type="entry name" value="AMP-binding"/>
    <property type="match status" value="1"/>
</dbReference>
<dbReference type="GO" id="GO:0004467">
    <property type="term" value="F:long-chain fatty acid-CoA ligase activity"/>
    <property type="evidence" value="ECO:0007669"/>
    <property type="project" value="TreeGrafter"/>
</dbReference>
<keyword evidence="2" id="KW-0067">ATP-binding</keyword>
<evidence type="ECO:0000256" key="3">
    <source>
        <dbReference type="SAM" id="Phobius"/>
    </source>
</evidence>
<evidence type="ECO:0000256" key="1">
    <source>
        <dbReference type="ARBA" id="ARBA00022741"/>
    </source>
</evidence>
<gene>
    <name evidence="5" type="ORF">FXF47_00355</name>
</gene>
<dbReference type="InterPro" id="IPR020845">
    <property type="entry name" value="AMP-binding_CS"/>
</dbReference>
<keyword evidence="6" id="KW-1185">Reference proteome</keyword>
<keyword evidence="1" id="KW-0547">Nucleotide-binding</keyword>
<evidence type="ECO:0000256" key="2">
    <source>
        <dbReference type="ARBA" id="ARBA00022840"/>
    </source>
</evidence>
<protein>
    <submittedName>
        <fullName evidence="5">AMP-binding protein</fullName>
    </submittedName>
</protein>
<dbReference type="InterPro" id="IPR042099">
    <property type="entry name" value="ANL_N_sf"/>
</dbReference>
<evidence type="ECO:0000313" key="5">
    <source>
        <dbReference type="EMBL" id="TYB32222.1"/>
    </source>
</evidence>
<dbReference type="GO" id="GO:0005524">
    <property type="term" value="F:ATP binding"/>
    <property type="evidence" value="ECO:0007669"/>
    <property type="project" value="UniProtKB-KW"/>
</dbReference>
<keyword evidence="3" id="KW-0812">Transmembrane</keyword>
<dbReference type="EMBL" id="VSIX01000003">
    <property type="protein sequence ID" value="TYB32222.1"/>
    <property type="molecule type" value="Genomic_DNA"/>
</dbReference>
<comment type="caution">
    <text evidence="5">The sequence shown here is derived from an EMBL/GenBank/DDBJ whole genome shotgun (WGS) entry which is preliminary data.</text>
</comment>
<dbReference type="Gene3D" id="3.40.50.12780">
    <property type="entry name" value="N-terminal domain of ligase-like"/>
    <property type="match status" value="1"/>
</dbReference>
<sequence length="409" mass="47547">MEINKVVKARNLKSIREMIDQLDDDRMNKPALTMLENGKYRSLSYGEMQKKIRFLANALLKIGIRKGDHIGLISENRNKWIITYLAVTYIGAIIVPFDKELHQDELTHIIRSSDVKYMFSSKSYLKKIKKAFEFNKNIKKIILFDFHDILNHKKSISVIKKILKKDNSVSMDYKKEWKNLTMKESKKDTPFMEFEYLHIDSLFLLGNIMSKNNENLYENVDVDKEEIAAIIYTSGTTGLPKGVMLTHRNLVSNGDAIQQTTETYPDDNWIIILPLHHTFPAIAGIFVPILTYANITTVATIRSDVMIKTMRETEVSIFPTVPVIVEKMYKKILSNVRMEPFFKRILFHIMFFISFFLYKTFDIRVGKYLFSSIHDKLGMNNFRFFIVGGGKQSPDIIDRWNGGIGYKCI</sequence>
<dbReference type="InterPro" id="IPR000873">
    <property type="entry name" value="AMP-dep_synth/lig_dom"/>
</dbReference>
<name>A0A5D0MIL3_9BACT</name>
<keyword evidence="3" id="KW-1133">Transmembrane helix</keyword>
<evidence type="ECO:0000313" key="6">
    <source>
        <dbReference type="Proteomes" id="UP000324143"/>
    </source>
</evidence>
<keyword evidence="3" id="KW-0472">Membrane</keyword>
<dbReference type="GO" id="GO:0016020">
    <property type="term" value="C:membrane"/>
    <property type="evidence" value="ECO:0007669"/>
    <property type="project" value="TreeGrafter"/>
</dbReference>
<accession>A0A5D0MIL3</accession>
<feature type="transmembrane region" description="Helical" evidence="3">
    <location>
        <begin position="341"/>
        <end position="358"/>
    </location>
</feature>